<feature type="region of interest" description="Disordered" evidence="1">
    <location>
        <begin position="1"/>
        <end position="52"/>
    </location>
</feature>
<comment type="caution">
    <text evidence="2">The sequence shown here is derived from an EMBL/GenBank/DDBJ whole genome shotgun (WGS) entry which is preliminary data.</text>
</comment>
<accession>A0A7J5Y1A9</accession>
<proteinExistence type="predicted"/>
<dbReference type="EMBL" id="JAAKFY010000018">
    <property type="protein sequence ID" value="KAF3843204.1"/>
    <property type="molecule type" value="Genomic_DNA"/>
</dbReference>
<sequence length="253" mass="28380">MCAVSTAAQATIPPRLEKGPDPSSARVCRTKDETDDHKGNKGALQKQEASPQKVYRLFYNPSSYHPSVWTAASSRSQTDNDEDEQCLSTLAPSFWQQRNRYSVSCSRHLSSSKNTLLDLAFKDPEPERPSKTTPPDVKVNARAFLKCRPEYASMTIDLTKRPRLIEMEEALPLLQKVIVLKGSMKPSDVCQFIMELSRCTVTRYQWCGGTNASSCSSDIPWNTLASSLSCSFWRCSRRCVAGHALRPHYPRAL</sequence>
<gene>
    <name evidence="2" type="ORF">F7725_002053</name>
</gene>
<dbReference type="AlphaFoldDB" id="A0A7J5Y1A9"/>
<reference evidence="2 3" key="1">
    <citation type="submission" date="2020-03" db="EMBL/GenBank/DDBJ databases">
        <title>Dissostichus mawsoni Genome sequencing and assembly.</title>
        <authorList>
            <person name="Park H."/>
        </authorList>
    </citation>
    <scope>NUCLEOTIDE SEQUENCE [LARGE SCALE GENOMIC DNA]</scope>
    <source>
        <strain evidence="2">DM0001</strain>
        <tissue evidence="2">Muscle</tissue>
    </source>
</reference>
<protein>
    <submittedName>
        <fullName evidence="2">Uncharacterized protein</fullName>
    </submittedName>
</protein>
<feature type="compositionally biased region" description="Basic and acidic residues" evidence="1">
    <location>
        <begin position="29"/>
        <end position="39"/>
    </location>
</feature>
<evidence type="ECO:0000313" key="2">
    <source>
        <dbReference type="EMBL" id="KAF3843204.1"/>
    </source>
</evidence>
<name>A0A7J5Y1A9_DISMA</name>
<dbReference type="OrthoDB" id="10064757at2759"/>
<organism evidence="2 3">
    <name type="scientific">Dissostichus mawsoni</name>
    <name type="common">Antarctic cod</name>
    <dbReference type="NCBI Taxonomy" id="36200"/>
    <lineage>
        <taxon>Eukaryota</taxon>
        <taxon>Metazoa</taxon>
        <taxon>Chordata</taxon>
        <taxon>Craniata</taxon>
        <taxon>Vertebrata</taxon>
        <taxon>Euteleostomi</taxon>
        <taxon>Actinopterygii</taxon>
        <taxon>Neopterygii</taxon>
        <taxon>Teleostei</taxon>
        <taxon>Neoteleostei</taxon>
        <taxon>Acanthomorphata</taxon>
        <taxon>Eupercaria</taxon>
        <taxon>Perciformes</taxon>
        <taxon>Notothenioidei</taxon>
        <taxon>Nototheniidae</taxon>
        <taxon>Dissostichus</taxon>
    </lineage>
</organism>
<evidence type="ECO:0000256" key="1">
    <source>
        <dbReference type="SAM" id="MobiDB-lite"/>
    </source>
</evidence>
<evidence type="ECO:0000313" key="3">
    <source>
        <dbReference type="Proteomes" id="UP000518266"/>
    </source>
</evidence>
<keyword evidence="3" id="KW-1185">Reference proteome</keyword>
<dbReference type="Proteomes" id="UP000518266">
    <property type="component" value="Unassembled WGS sequence"/>
</dbReference>